<dbReference type="GeneID" id="23463146"/>
<sequence length="166" mass="18431">MAAPIATVAAVCLLLARMVRCKKGAHLMSEKKRGSLWRARTRGCLVANVATHACARLSIIAPGPLLFVFRFFLGGSRSGRRFPWSAAAFLLGHSRQEGARRQSIARGMTWASTPHSQGAWARAHPDTATATAPDKGLYRNKKEKRQQKGKRRIVFGFPKKCFFFFT</sequence>
<name>A0A0B5J3R8_9VIRU</name>
<organism evidence="1 2">
    <name type="scientific">Pandoravirus inopinatum</name>
    <dbReference type="NCBI Taxonomy" id="1605721"/>
    <lineage>
        <taxon>Viruses</taxon>
        <taxon>Pandoravirus</taxon>
    </lineage>
</organism>
<protein>
    <submittedName>
        <fullName evidence="1">Uncharacterized protein</fullName>
    </submittedName>
</protein>
<dbReference type="Proteomes" id="UP000202511">
    <property type="component" value="Segment"/>
</dbReference>
<dbReference type="RefSeq" id="YP_009120464.1">
    <property type="nucleotide sequence ID" value="NC_026440.1"/>
</dbReference>
<reference evidence="1 2" key="1">
    <citation type="journal article" date="2015" name="Parasitol. Res.">
        <title>Viruses in close associations with free-living amoebae.</title>
        <authorList>
            <person name="Scheid P."/>
        </authorList>
    </citation>
    <scope>NUCLEOTIDE SEQUENCE [LARGE SCALE GENOMIC DNA]</scope>
    <source>
        <strain evidence="1">KlaHel</strain>
    </source>
</reference>
<evidence type="ECO:0000313" key="1">
    <source>
        <dbReference type="EMBL" id="AJF98229.1"/>
    </source>
</evidence>
<evidence type="ECO:0000313" key="2">
    <source>
        <dbReference type="Proteomes" id="UP000202511"/>
    </source>
</evidence>
<proteinExistence type="predicted"/>
<dbReference type="EMBL" id="KP136319">
    <property type="protein sequence ID" value="AJF98229.1"/>
    <property type="molecule type" value="Genomic_DNA"/>
</dbReference>
<accession>A0A0B5J3R8</accession>
<dbReference type="KEGG" id="vg:23463146"/>